<keyword evidence="4" id="KW-1185">Reference proteome</keyword>
<proteinExistence type="predicted"/>
<protein>
    <submittedName>
        <fullName evidence="1">DNA-binding response regulator</fullName>
    </submittedName>
</protein>
<comment type="caution">
    <text evidence="1">The sequence shown here is derived from an EMBL/GenBank/DDBJ whole genome shotgun (WGS) entry which is preliminary data.</text>
</comment>
<organism evidence="1 4">
    <name type="scientific">Bifidobacterium ramosum</name>
    <dbReference type="NCBI Taxonomy" id="1798158"/>
    <lineage>
        <taxon>Bacteria</taxon>
        <taxon>Bacillati</taxon>
        <taxon>Actinomycetota</taxon>
        <taxon>Actinomycetes</taxon>
        <taxon>Bifidobacteriales</taxon>
        <taxon>Bifidobacteriaceae</taxon>
        <taxon>Bifidobacterium</taxon>
    </lineage>
</organism>
<evidence type="ECO:0000313" key="1">
    <source>
        <dbReference type="EMBL" id="KAB8287010.1"/>
    </source>
</evidence>
<accession>A0A6L4WY63</accession>
<dbReference type="Proteomes" id="UP000482084">
    <property type="component" value="Unassembled WGS sequence"/>
</dbReference>
<dbReference type="OrthoDB" id="9812490at2"/>
<dbReference type="GO" id="GO:0003677">
    <property type="term" value="F:DNA binding"/>
    <property type="evidence" value="ECO:0007669"/>
    <property type="project" value="UniProtKB-KW"/>
</dbReference>
<reference evidence="2 3" key="1">
    <citation type="submission" date="2019-10" db="EMBL/GenBank/DDBJ databases">
        <title>Bifidobacterium from non-human primates.</title>
        <authorList>
            <person name="Modesto M."/>
        </authorList>
    </citation>
    <scope>NUCLEOTIDE SEQUENCE [LARGE SCALE GENOMIC DNA]</scope>
    <source>
        <strain evidence="2 3">TREM</strain>
    </source>
</reference>
<keyword evidence="1" id="KW-0238">DNA-binding</keyword>
<sequence length="69" mass="7617">MTRLLAVEDEKALNGITCDTLRDAGYDVTGCLNDNRAFDAVTGRRTAPTVERLVGLIDDVRRKARALPR</sequence>
<reference evidence="1 4" key="2">
    <citation type="submission" date="2019-10" db="EMBL/GenBank/DDBJ databases">
        <title>Characterization of the phylogenetic diversity of two novel species belonging to the genus Bifidobacterium: Bifidobacterium cebidarum sp. nov. and Bifidobacterium leontopitheci sp. nov.</title>
        <authorList>
            <person name="Lugli G.A."/>
            <person name="Duranti S."/>
            <person name="Milani C."/>
            <person name="Turroni F."/>
            <person name="Ventura M."/>
        </authorList>
    </citation>
    <scope>NUCLEOTIDE SEQUENCE [LARGE SCALE GENOMIC DNA]</scope>
    <source>
        <strain evidence="1 4">DSM 100688</strain>
    </source>
</reference>
<gene>
    <name evidence="1" type="ORF">DSM100688_1961</name>
    <name evidence="2" type="ORF">GFD24_09775</name>
</gene>
<evidence type="ECO:0000313" key="3">
    <source>
        <dbReference type="Proteomes" id="UP000469943"/>
    </source>
</evidence>
<dbReference type="EMBL" id="WHZX01000009">
    <property type="protein sequence ID" value="NEG72483.1"/>
    <property type="molecule type" value="Genomic_DNA"/>
</dbReference>
<evidence type="ECO:0000313" key="2">
    <source>
        <dbReference type="EMBL" id="NEG72483.1"/>
    </source>
</evidence>
<dbReference type="RefSeq" id="WP_152358969.1">
    <property type="nucleotide sequence ID" value="NZ_WBSM01000012.1"/>
</dbReference>
<evidence type="ECO:0000313" key="4">
    <source>
        <dbReference type="Proteomes" id="UP000482084"/>
    </source>
</evidence>
<dbReference type="AlphaFoldDB" id="A0A6L4WY63"/>
<dbReference type="Proteomes" id="UP000469943">
    <property type="component" value="Unassembled WGS sequence"/>
</dbReference>
<name>A0A6L4WY63_9BIFI</name>
<dbReference type="EMBL" id="WBSM01000012">
    <property type="protein sequence ID" value="KAB8287010.1"/>
    <property type="molecule type" value="Genomic_DNA"/>
</dbReference>